<dbReference type="InterPro" id="IPR007344">
    <property type="entry name" value="GrpB/CoaE"/>
</dbReference>
<dbReference type="OrthoDB" id="9799092at2"/>
<keyword evidence="2" id="KW-1185">Reference proteome</keyword>
<name>A0A5R9G916_9BACL</name>
<dbReference type="InterPro" id="IPR043519">
    <property type="entry name" value="NT_sf"/>
</dbReference>
<reference evidence="1 2" key="1">
    <citation type="submission" date="2019-05" db="EMBL/GenBank/DDBJ databases">
        <authorList>
            <person name="Narsing Rao M.P."/>
            <person name="Li W.J."/>
        </authorList>
    </citation>
    <scope>NUCLEOTIDE SEQUENCE [LARGE SCALE GENOMIC DNA]</scope>
    <source>
        <strain evidence="1 2">SYSU_K30003</strain>
    </source>
</reference>
<dbReference type="SUPFAM" id="SSF81301">
    <property type="entry name" value="Nucleotidyltransferase"/>
    <property type="match status" value="1"/>
</dbReference>
<gene>
    <name evidence="1" type="ORF">FE782_09650</name>
</gene>
<organism evidence="1 2">
    <name type="scientific">Paenibacillus antri</name>
    <dbReference type="NCBI Taxonomy" id="2582848"/>
    <lineage>
        <taxon>Bacteria</taxon>
        <taxon>Bacillati</taxon>
        <taxon>Bacillota</taxon>
        <taxon>Bacilli</taxon>
        <taxon>Bacillales</taxon>
        <taxon>Paenibacillaceae</taxon>
        <taxon>Paenibacillus</taxon>
    </lineage>
</organism>
<evidence type="ECO:0000313" key="1">
    <source>
        <dbReference type="EMBL" id="TLS52231.1"/>
    </source>
</evidence>
<dbReference type="AlphaFoldDB" id="A0A5R9G916"/>
<accession>A0A5R9G916</accession>
<dbReference type="Pfam" id="PF04229">
    <property type="entry name" value="GrpB"/>
    <property type="match status" value="1"/>
</dbReference>
<proteinExistence type="predicted"/>
<dbReference type="PANTHER" id="PTHR34822">
    <property type="entry name" value="GRPB DOMAIN PROTEIN (AFU_ORTHOLOGUE AFUA_1G01530)"/>
    <property type="match status" value="1"/>
</dbReference>
<protein>
    <submittedName>
        <fullName evidence="1">GrpB family protein</fullName>
    </submittedName>
</protein>
<dbReference type="PANTHER" id="PTHR34822:SF1">
    <property type="entry name" value="GRPB FAMILY PROTEIN"/>
    <property type="match status" value="1"/>
</dbReference>
<comment type="caution">
    <text evidence="1">The sequence shown here is derived from an EMBL/GenBank/DDBJ whole genome shotgun (WGS) entry which is preliminary data.</text>
</comment>
<evidence type="ECO:0000313" key="2">
    <source>
        <dbReference type="Proteomes" id="UP000309676"/>
    </source>
</evidence>
<dbReference type="EMBL" id="VCIW01000005">
    <property type="protein sequence ID" value="TLS52231.1"/>
    <property type="molecule type" value="Genomic_DNA"/>
</dbReference>
<dbReference type="Proteomes" id="UP000309676">
    <property type="component" value="Unassembled WGS sequence"/>
</dbReference>
<sequence>MAYGRTISIWCFGTRSWNNEDGGGRVVKDPIEIVPYSPDWPERFRTIGSQVRRALDAAAIRIDHIGSTAVPGLDAKPIIDIQVSVASLEPIDAYRQRMIGIGYSWRSDNPDRTKRYFRESPEMDRTHIHMRVRGSWSEQFALLFRDYLRNCPEEAGAYAAMKREQAQRFRLDRESYVEAKEPMIWDIMRRASRWSQATGWAPGESDI</sequence>
<dbReference type="Gene3D" id="3.30.460.10">
    <property type="entry name" value="Beta Polymerase, domain 2"/>
    <property type="match status" value="1"/>
</dbReference>